<evidence type="ECO:0000256" key="1">
    <source>
        <dbReference type="SAM" id="Phobius"/>
    </source>
</evidence>
<dbReference type="AlphaFoldDB" id="L9Y0C2"/>
<sequence length="67" mass="7436">MEGDTYRTVAVWAVFVLPFCVLVGFLSTHDRLTIEIVALYWFPAVALTSIGIIPPPWDLLVSEARSA</sequence>
<proteinExistence type="predicted"/>
<dbReference type="EMBL" id="AOID01000029">
    <property type="protein sequence ID" value="ELY67485.1"/>
    <property type="molecule type" value="Genomic_DNA"/>
</dbReference>
<evidence type="ECO:0000313" key="2">
    <source>
        <dbReference type="EMBL" id="ELY67485.1"/>
    </source>
</evidence>
<accession>L9Y0C2</accession>
<keyword evidence="1" id="KW-1133">Transmembrane helix</keyword>
<protein>
    <submittedName>
        <fullName evidence="2">Uncharacterized protein</fullName>
    </submittedName>
</protein>
<feature type="transmembrane region" description="Helical" evidence="1">
    <location>
        <begin position="38"/>
        <end position="57"/>
    </location>
</feature>
<reference evidence="2 3" key="1">
    <citation type="journal article" date="2014" name="PLoS Genet.">
        <title>Phylogenetically driven sequencing of extremely halophilic archaea reveals strategies for static and dynamic osmo-response.</title>
        <authorList>
            <person name="Becker E.A."/>
            <person name="Seitzer P.M."/>
            <person name="Tritt A."/>
            <person name="Larsen D."/>
            <person name="Krusor M."/>
            <person name="Yao A.I."/>
            <person name="Wu D."/>
            <person name="Madern D."/>
            <person name="Eisen J.A."/>
            <person name="Darling A.E."/>
            <person name="Facciotti M.T."/>
        </authorList>
    </citation>
    <scope>NUCLEOTIDE SEQUENCE [LARGE SCALE GENOMIC DNA]</scope>
    <source>
        <strain evidence="2 3">JCM 10478</strain>
    </source>
</reference>
<keyword evidence="1" id="KW-0472">Membrane</keyword>
<keyword evidence="1" id="KW-0812">Transmembrane</keyword>
<name>L9Y0C2_9EURY</name>
<dbReference type="Proteomes" id="UP000011632">
    <property type="component" value="Unassembled WGS sequence"/>
</dbReference>
<gene>
    <name evidence="2" type="ORF">C489_10354</name>
</gene>
<organism evidence="2 3">
    <name type="scientific">Natrinema versiforme JCM 10478</name>
    <dbReference type="NCBI Taxonomy" id="1227496"/>
    <lineage>
        <taxon>Archaea</taxon>
        <taxon>Methanobacteriati</taxon>
        <taxon>Methanobacteriota</taxon>
        <taxon>Stenosarchaea group</taxon>
        <taxon>Halobacteria</taxon>
        <taxon>Halobacteriales</taxon>
        <taxon>Natrialbaceae</taxon>
        <taxon>Natrinema</taxon>
    </lineage>
</organism>
<feature type="transmembrane region" description="Helical" evidence="1">
    <location>
        <begin position="6"/>
        <end position="26"/>
    </location>
</feature>
<evidence type="ECO:0000313" key="3">
    <source>
        <dbReference type="Proteomes" id="UP000011632"/>
    </source>
</evidence>
<comment type="caution">
    <text evidence="2">The sequence shown here is derived from an EMBL/GenBank/DDBJ whole genome shotgun (WGS) entry which is preliminary data.</text>
</comment>
<keyword evidence="3" id="KW-1185">Reference proteome</keyword>